<gene>
    <name evidence="3" type="ORF">SAMN02745163_02257</name>
</gene>
<evidence type="ECO:0000313" key="3">
    <source>
        <dbReference type="EMBL" id="SHJ60802.1"/>
    </source>
</evidence>
<dbReference type="EMBL" id="FQZB01000009">
    <property type="protein sequence ID" value="SHJ60802.1"/>
    <property type="molecule type" value="Genomic_DNA"/>
</dbReference>
<feature type="coiled-coil region" evidence="2">
    <location>
        <begin position="41"/>
        <end position="75"/>
    </location>
</feature>
<evidence type="ECO:0000256" key="1">
    <source>
        <dbReference type="ARBA" id="ARBA00009108"/>
    </source>
</evidence>
<reference evidence="3 4" key="1">
    <citation type="submission" date="2016-11" db="EMBL/GenBank/DDBJ databases">
        <authorList>
            <person name="Jaros S."/>
            <person name="Januszkiewicz K."/>
            <person name="Wedrychowicz H."/>
        </authorList>
    </citation>
    <scope>NUCLEOTIDE SEQUENCE [LARGE SCALE GENOMIC DNA]</scope>
    <source>
        <strain evidence="3 4">DSM 21758</strain>
    </source>
</reference>
<dbReference type="PANTHER" id="PTHR37313">
    <property type="entry name" value="UPF0749 PROTEIN RV1825"/>
    <property type="match status" value="1"/>
</dbReference>
<evidence type="ECO:0000256" key="2">
    <source>
        <dbReference type="SAM" id="Coils"/>
    </source>
</evidence>
<dbReference type="PANTHER" id="PTHR37313:SF2">
    <property type="entry name" value="UPF0749 PROTEIN YLXX"/>
    <property type="match status" value="1"/>
</dbReference>
<proteinExistence type="inferred from homology"/>
<sequence>MKKITSQIAVALVCALLGFLLAYQFKLLNSKEKATVDNFDKSDIIAENENLRKEKESLISKNESLTENLKKIEQAAAARGDVNQETKNELDKTRMMLGTEDVKGKGIILTLTPKNNMLSEKPKLSEFEIIYLINILNFAGAEAISINDYRITPQTGVVSAAGDKIWIGNNDPISPTGSLEIKAIGNQVNLKKQITFPGYMSQLNLGNYSYEIKNKDDMLIKKSNQNLVSEFIKPVQ</sequence>
<dbReference type="RefSeq" id="WP_072987329.1">
    <property type="nucleotide sequence ID" value="NZ_FQZB01000009.1"/>
</dbReference>
<accession>A0A1M6KPH5</accession>
<keyword evidence="4" id="KW-1185">Reference proteome</keyword>
<dbReference type="AlphaFoldDB" id="A0A1M6KPH5"/>
<dbReference type="InterPro" id="IPR010273">
    <property type="entry name" value="DUF881"/>
</dbReference>
<name>A0A1M6KPH5_9CLOT</name>
<keyword evidence="2" id="KW-0175">Coiled coil</keyword>
<dbReference type="Proteomes" id="UP000184310">
    <property type="component" value="Unassembled WGS sequence"/>
</dbReference>
<comment type="similarity">
    <text evidence="1">Belongs to the UPF0749 family.</text>
</comment>
<dbReference type="OrthoDB" id="9776196at2"/>
<organism evidence="3 4">
    <name type="scientific">Clostridium cavendishii DSM 21758</name>
    <dbReference type="NCBI Taxonomy" id="1121302"/>
    <lineage>
        <taxon>Bacteria</taxon>
        <taxon>Bacillati</taxon>
        <taxon>Bacillota</taxon>
        <taxon>Clostridia</taxon>
        <taxon>Eubacteriales</taxon>
        <taxon>Clostridiaceae</taxon>
        <taxon>Clostridium</taxon>
    </lineage>
</organism>
<dbReference type="Pfam" id="PF05949">
    <property type="entry name" value="DUF881"/>
    <property type="match status" value="1"/>
</dbReference>
<protein>
    <submittedName>
        <fullName evidence="3">Uncharacterized conserved protein YlxW, UPF0749 family</fullName>
    </submittedName>
</protein>
<evidence type="ECO:0000313" key="4">
    <source>
        <dbReference type="Proteomes" id="UP000184310"/>
    </source>
</evidence>
<dbReference type="STRING" id="1121302.SAMN02745163_02257"/>
<dbReference type="Gene3D" id="3.30.70.1880">
    <property type="entry name" value="Protein of unknown function DUF881"/>
    <property type="match status" value="1"/>
</dbReference>